<reference evidence="2" key="2">
    <citation type="submission" date="2024-04" db="EMBL/GenBank/DDBJ databases">
        <authorList>
            <person name="Chen Y."/>
            <person name="Shah S."/>
            <person name="Dougan E. K."/>
            <person name="Thang M."/>
            <person name="Chan C."/>
        </authorList>
    </citation>
    <scope>NUCLEOTIDE SEQUENCE [LARGE SCALE GENOMIC DNA]</scope>
</reference>
<name>A0A9P1DQF7_9DINO</name>
<evidence type="ECO:0000313" key="3">
    <source>
        <dbReference type="EMBL" id="CAL4800215.1"/>
    </source>
</evidence>
<protein>
    <submittedName>
        <fullName evidence="3">Phospholipase B-like</fullName>
    </submittedName>
</protein>
<comment type="caution">
    <text evidence="1">The sequence shown here is derived from an EMBL/GenBank/DDBJ whole genome shotgun (WGS) entry which is preliminary data.</text>
</comment>
<gene>
    <name evidence="1" type="ORF">C1SCF055_LOCUS37926</name>
</gene>
<proteinExistence type="predicted"/>
<sequence length="152" mass="16811">MLNTMAVDVATWDGIYQIRNYTTPFLQNFFGDTKCCYGVAVNMGFDKADVEPFGGWQGFLDAHPDSWGDDRMVGDVVLMDTDANGNPTVVGVETEFPNGSNTNSWIARPLDDVRYLPLAPRPGPPERVVNSSARFLGGSIHGKKSSLIYSWW</sequence>
<organism evidence="1">
    <name type="scientific">Cladocopium goreaui</name>
    <dbReference type="NCBI Taxonomy" id="2562237"/>
    <lineage>
        <taxon>Eukaryota</taxon>
        <taxon>Sar</taxon>
        <taxon>Alveolata</taxon>
        <taxon>Dinophyceae</taxon>
        <taxon>Suessiales</taxon>
        <taxon>Symbiodiniaceae</taxon>
        <taxon>Cladocopium</taxon>
    </lineage>
</organism>
<evidence type="ECO:0000313" key="1">
    <source>
        <dbReference type="EMBL" id="CAI4012903.1"/>
    </source>
</evidence>
<evidence type="ECO:0000313" key="4">
    <source>
        <dbReference type="Proteomes" id="UP001152797"/>
    </source>
</evidence>
<reference evidence="1" key="1">
    <citation type="submission" date="2022-10" db="EMBL/GenBank/DDBJ databases">
        <authorList>
            <person name="Chen Y."/>
            <person name="Dougan E. K."/>
            <person name="Chan C."/>
            <person name="Rhodes N."/>
            <person name="Thang M."/>
        </authorList>
    </citation>
    <scope>NUCLEOTIDE SEQUENCE</scope>
</reference>
<dbReference type="AlphaFoldDB" id="A0A9P1DQF7"/>
<keyword evidence="4" id="KW-1185">Reference proteome</keyword>
<dbReference type="EMBL" id="CAMXCT010005635">
    <property type="protein sequence ID" value="CAI4012903.1"/>
    <property type="molecule type" value="Genomic_DNA"/>
</dbReference>
<dbReference type="EMBL" id="CAMXCT020005635">
    <property type="protein sequence ID" value="CAL1166278.1"/>
    <property type="molecule type" value="Genomic_DNA"/>
</dbReference>
<accession>A0A9P1DQF7</accession>
<dbReference type="OrthoDB" id="10447753at2759"/>
<evidence type="ECO:0000313" key="2">
    <source>
        <dbReference type="EMBL" id="CAL1166278.1"/>
    </source>
</evidence>
<dbReference type="EMBL" id="CAMXCT030005635">
    <property type="protein sequence ID" value="CAL4800215.1"/>
    <property type="molecule type" value="Genomic_DNA"/>
</dbReference>
<dbReference type="Proteomes" id="UP001152797">
    <property type="component" value="Unassembled WGS sequence"/>
</dbReference>